<protein>
    <submittedName>
        <fullName evidence="1">Uncharacterized protein</fullName>
    </submittedName>
</protein>
<comment type="caution">
    <text evidence="1">The sequence shown here is derived from an EMBL/GenBank/DDBJ whole genome shotgun (WGS) entry which is preliminary data.</text>
</comment>
<evidence type="ECO:0000313" key="1">
    <source>
        <dbReference type="EMBL" id="CAH2001060.1"/>
    </source>
</evidence>
<dbReference type="AlphaFoldDB" id="A0A9P0PW14"/>
<organism evidence="1 2">
    <name type="scientific">Acanthoscelides obtectus</name>
    <name type="common">Bean weevil</name>
    <name type="synonym">Bruchus obtectus</name>
    <dbReference type="NCBI Taxonomy" id="200917"/>
    <lineage>
        <taxon>Eukaryota</taxon>
        <taxon>Metazoa</taxon>
        <taxon>Ecdysozoa</taxon>
        <taxon>Arthropoda</taxon>
        <taxon>Hexapoda</taxon>
        <taxon>Insecta</taxon>
        <taxon>Pterygota</taxon>
        <taxon>Neoptera</taxon>
        <taxon>Endopterygota</taxon>
        <taxon>Coleoptera</taxon>
        <taxon>Polyphaga</taxon>
        <taxon>Cucujiformia</taxon>
        <taxon>Chrysomeloidea</taxon>
        <taxon>Chrysomelidae</taxon>
        <taxon>Bruchinae</taxon>
        <taxon>Bruchini</taxon>
        <taxon>Acanthoscelides</taxon>
    </lineage>
</organism>
<reference evidence="1" key="1">
    <citation type="submission" date="2022-03" db="EMBL/GenBank/DDBJ databases">
        <authorList>
            <person name="Sayadi A."/>
        </authorList>
    </citation>
    <scope>NUCLEOTIDE SEQUENCE</scope>
</reference>
<dbReference type="EMBL" id="CAKOFQ010007435">
    <property type="protein sequence ID" value="CAH2001060.1"/>
    <property type="molecule type" value="Genomic_DNA"/>
</dbReference>
<accession>A0A9P0PW14</accession>
<keyword evidence="2" id="KW-1185">Reference proteome</keyword>
<proteinExistence type="predicted"/>
<name>A0A9P0PW14_ACAOB</name>
<gene>
    <name evidence="1" type="ORF">ACAOBT_LOCUS25971</name>
</gene>
<dbReference type="Proteomes" id="UP001152888">
    <property type="component" value="Unassembled WGS sequence"/>
</dbReference>
<evidence type="ECO:0000313" key="2">
    <source>
        <dbReference type="Proteomes" id="UP001152888"/>
    </source>
</evidence>
<sequence>MLFNVCYVASVIANYFTVRNAARNHPRRRRYLWASLWHFLAHRYLYHLHIQREGQFELQEVTHQRDAETTTEADVTIQIAPIPMAPGYPQLRPCKDSTCLDPHAVAYQ</sequence>